<feature type="region of interest" description="Disordered" evidence="1">
    <location>
        <begin position="72"/>
        <end position="92"/>
    </location>
</feature>
<organism evidence="2 3">
    <name type="scientific">Elysia crispata</name>
    <name type="common">lettuce slug</name>
    <dbReference type="NCBI Taxonomy" id="231223"/>
    <lineage>
        <taxon>Eukaryota</taxon>
        <taxon>Metazoa</taxon>
        <taxon>Spiralia</taxon>
        <taxon>Lophotrochozoa</taxon>
        <taxon>Mollusca</taxon>
        <taxon>Gastropoda</taxon>
        <taxon>Heterobranchia</taxon>
        <taxon>Euthyneura</taxon>
        <taxon>Panpulmonata</taxon>
        <taxon>Sacoglossa</taxon>
        <taxon>Placobranchoidea</taxon>
        <taxon>Plakobranchidae</taxon>
        <taxon>Elysia</taxon>
    </lineage>
</organism>
<evidence type="ECO:0000313" key="2">
    <source>
        <dbReference type="EMBL" id="KAK3755941.1"/>
    </source>
</evidence>
<reference evidence="2" key="1">
    <citation type="journal article" date="2023" name="G3 (Bethesda)">
        <title>A reference genome for the long-term kleptoplast-retaining sea slug Elysia crispata morphotype clarki.</title>
        <authorList>
            <person name="Eastman K.E."/>
            <person name="Pendleton A.L."/>
            <person name="Shaikh M.A."/>
            <person name="Suttiyut T."/>
            <person name="Ogas R."/>
            <person name="Tomko P."/>
            <person name="Gavelis G."/>
            <person name="Widhalm J.R."/>
            <person name="Wisecaver J.H."/>
        </authorList>
    </citation>
    <scope>NUCLEOTIDE SEQUENCE</scope>
    <source>
        <strain evidence="2">ECLA1</strain>
    </source>
</reference>
<feature type="compositionally biased region" description="Polar residues" evidence="1">
    <location>
        <begin position="148"/>
        <end position="161"/>
    </location>
</feature>
<feature type="compositionally biased region" description="Low complexity" evidence="1">
    <location>
        <begin position="123"/>
        <end position="132"/>
    </location>
</feature>
<accession>A0AAE1D3J3</accession>
<gene>
    <name evidence="2" type="ORF">RRG08_062924</name>
</gene>
<sequence length="479" mass="52663">MDFTNVDYLLVDSSVDIHEPIVVHQSSVIVYQTPSPRPFTPLPPIDFTSTLSPLRNVTNQQRFVESPIKIPKRNMFSNTPQPPPKDDVCSPEVDNALTEEDKDLSEDIICAYIDPQRPLADLLDAPLDTQPSSQPPLPTSQSLKRLRTTTSSGPKRSKITKSSNFSAPLISLDLDTIPDFLTTDVVSMYNALATNVTSPDATIMSSQLLDTISKQATFTRDFIHNIPKLSRLIRQKYKFKSPGQSQDNAYKDLDISGFDCVLCVCCLNKVCNALCIACWTAYMCMDCAPSKGCCNDTDCFIPIHFSITTPLGSKTKPGTQKLIGNQHIKEIMDARMTTSDSWMSVLAGRVKDPANVLSVLRPGFKSNFYDTEINAFLSAADPAMKKAALVTENIVRAQRLEMCAPGVRHPSKQKTLICHLCNKRLSNTIKFTGGTCSATTCTACDPPRPVVQGTNVFMTFKGSSYLNSPSGLTLTAPFH</sequence>
<comment type="caution">
    <text evidence="2">The sequence shown here is derived from an EMBL/GenBank/DDBJ whole genome shotgun (WGS) entry which is preliminary data.</text>
</comment>
<dbReference type="AlphaFoldDB" id="A0AAE1D3J3"/>
<proteinExistence type="predicted"/>
<evidence type="ECO:0000256" key="1">
    <source>
        <dbReference type="SAM" id="MobiDB-lite"/>
    </source>
</evidence>
<feature type="region of interest" description="Disordered" evidence="1">
    <location>
        <begin position="123"/>
        <end position="161"/>
    </location>
</feature>
<protein>
    <submittedName>
        <fullName evidence="2">Uncharacterized protein</fullName>
    </submittedName>
</protein>
<dbReference type="Proteomes" id="UP001283361">
    <property type="component" value="Unassembled WGS sequence"/>
</dbReference>
<dbReference type="EMBL" id="JAWDGP010005579">
    <property type="protein sequence ID" value="KAK3755941.1"/>
    <property type="molecule type" value="Genomic_DNA"/>
</dbReference>
<evidence type="ECO:0000313" key="3">
    <source>
        <dbReference type="Proteomes" id="UP001283361"/>
    </source>
</evidence>
<name>A0AAE1D3J3_9GAST</name>
<keyword evidence="3" id="KW-1185">Reference proteome</keyword>